<name>A0ABY2IY40_9MICO</name>
<protein>
    <submittedName>
        <fullName evidence="2">Thioredoxin family protein</fullName>
    </submittedName>
</protein>
<keyword evidence="3" id="KW-1185">Reference proteome</keyword>
<evidence type="ECO:0000313" key="2">
    <source>
        <dbReference type="EMBL" id="TFC97429.1"/>
    </source>
</evidence>
<feature type="region of interest" description="Disordered" evidence="1">
    <location>
        <begin position="77"/>
        <end position="107"/>
    </location>
</feature>
<proteinExistence type="predicted"/>
<accession>A0ABY2IY40</accession>
<dbReference type="SUPFAM" id="SSF52833">
    <property type="entry name" value="Thioredoxin-like"/>
    <property type="match status" value="1"/>
</dbReference>
<sequence>MRITILTQASCHACDQAKLVLSRLAADYSFRVETIGLDTDEGRALAARNGVMFAPGVLIDGVMFSYGRLSEKRLRRHLSRSAVDTPGQPGPDRRRPSAAAHHNELHK</sequence>
<dbReference type="InterPro" id="IPR008554">
    <property type="entry name" value="Glutaredoxin-like"/>
</dbReference>
<dbReference type="EMBL" id="SOGJ01000023">
    <property type="protein sequence ID" value="TFC97429.1"/>
    <property type="molecule type" value="Genomic_DNA"/>
</dbReference>
<gene>
    <name evidence="2" type="ORF">E3O65_11635</name>
</gene>
<dbReference type="Gene3D" id="3.40.30.10">
    <property type="entry name" value="Glutaredoxin"/>
    <property type="match status" value="1"/>
</dbReference>
<dbReference type="Pfam" id="PF05768">
    <property type="entry name" value="Glrx-like"/>
    <property type="match status" value="1"/>
</dbReference>
<dbReference type="RefSeq" id="WP_134363870.1">
    <property type="nucleotide sequence ID" value="NZ_SOGJ01000023.1"/>
</dbReference>
<reference evidence="2 3" key="1">
    <citation type="submission" date="2019-03" db="EMBL/GenBank/DDBJ databases">
        <title>Genomics of glacier-inhabiting Cryobacterium strains.</title>
        <authorList>
            <person name="Liu Q."/>
            <person name="Xin Y.-H."/>
        </authorList>
    </citation>
    <scope>NUCLEOTIDE SEQUENCE [LARGE SCALE GENOMIC DNA]</scope>
    <source>
        <strain evidence="2 3">TMT4-23</strain>
    </source>
</reference>
<evidence type="ECO:0000256" key="1">
    <source>
        <dbReference type="SAM" id="MobiDB-lite"/>
    </source>
</evidence>
<dbReference type="InterPro" id="IPR036249">
    <property type="entry name" value="Thioredoxin-like_sf"/>
</dbReference>
<organism evidence="2 3">
    <name type="scientific">Cryobacterium breve</name>
    <dbReference type="NCBI Taxonomy" id="1259258"/>
    <lineage>
        <taxon>Bacteria</taxon>
        <taxon>Bacillati</taxon>
        <taxon>Actinomycetota</taxon>
        <taxon>Actinomycetes</taxon>
        <taxon>Micrococcales</taxon>
        <taxon>Microbacteriaceae</taxon>
        <taxon>Cryobacterium</taxon>
    </lineage>
</organism>
<feature type="compositionally biased region" description="Basic and acidic residues" evidence="1">
    <location>
        <begin position="91"/>
        <end position="107"/>
    </location>
</feature>
<comment type="caution">
    <text evidence="2">The sequence shown here is derived from an EMBL/GenBank/DDBJ whole genome shotgun (WGS) entry which is preliminary data.</text>
</comment>
<evidence type="ECO:0000313" key="3">
    <source>
        <dbReference type="Proteomes" id="UP000298355"/>
    </source>
</evidence>
<dbReference type="Proteomes" id="UP000298355">
    <property type="component" value="Unassembled WGS sequence"/>
</dbReference>